<dbReference type="CDD" id="cd07061">
    <property type="entry name" value="HP_HAP_like"/>
    <property type="match status" value="1"/>
</dbReference>
<reference evidence="4 5" key="1">
    <citation type="journal article" date="2020" name="G3 (Bethesda)">
        <title>Improved Reference Genome for Cyclotella cryptica CCMP332, a Model for Cell Wall Morphogenesis, Salinity Adaptation, and Lipid Production in Diatoms (Bacillariophyta).</title>
        <authorList>
            <person name="Roberts W.R."/>
            <person name="Downey K.M."/>
            <person name="Ruck E.C."/>
            <person name="Traller J.C."/>
            <person name="Alverson A.J."/>
        </authorList>
    </citation>
    <scope>NUCLEOTIDE SEQUENCE [LARGE SCALE GENOMIC DNA]</scope>
    <source>
        <strain evidence="4 5">CCMP332</strain>
    </source>
</reference>
<feature type="chain" id="PRO_5044773009" description="Acid phosphatase" evidence="3">
    <location>
        <begin position="25"/>
        <end position="499"/>
    </location>
</feature>
<sequence>MRFHRPLPSVLPLLSLFSLTTCLASTKILRLRQVLLIHRHGDRTPITPLVDEDYWRSTLPEPHVLRGIAKGTALIREADHSPNEHGAAGRGPFGQLTMVGLLQMVSLGERLREELGHMNDNDDETQIRIDQAPLQQHYRFANNGKLFSPDKPLTPNRVKVMSTDFPRTIQSVQALLTGLFPDLSMHNDNSLPIKIDVRNTNSFLIPDPQPRQSPLQPVLETHLSNRPHLQKREEELRQLSRRISQELRSHLGDGAHGVSFGIGEEKQDGTAHVQHENEPKPLAWTQMSEILTCLHSRSILPPTLSSQDVHAVSSHVAWRWFENLRHPILAKTAMWKFANNLLESMERKIQVECKCCDCANDDDDAQEGECIDEPWLRIYSAHDSTLIGLMCLLQLERPTEWPEYGSYLKIELIREEDEGEDLLAVASTEQRKAKYWVRFSLNGQILKSTWCCDENNEPLSMVRLNDLEEMIHLEHELLTGEEEGSRSMFCWKNGLLTKH</sequence>
<protein>
    <recommendedName>
        <fullName evidence="6">Acid phosphatase</fullName>
    </recommendedName>
</protein>
<dbReference type="PANTHER" id="PTHR11567">
    <property type="entry name" value="ACID PHOSPHATASE-RELATED"/>
    <property type="match status" value="1"/>
</dbReference>
<gene>
    <name evidence="4" type="ORF">HJC23_004719</name>
</gene>
<dbReference type="InterPro" id="IPR033379">
    <property type="entry name" value="Acid_Pase_AS"/>
</dbReference>
<keyword evidence="5" id="KW-1185">Reference proteome</keyword>
<dbReference type="Proteomes" id="UP001516023">
    <property type="component" value="Unassembled WGS sequence"/>
</dbReference>
<dbReference type="InterPro" id="IPR000560">
    <property type="entry name" value="His_Pase_clade-2"/>
</dbReference>
<dbReference type="EMBL" id="JABMIG020000122">
    <property type="protein sequence ID" value="KAL3790818.1"/>
    <property type="molecule type" value="Genomic_DNA"/>
</dbReference>
<keyword evidence="3" id="KW-0732">Signal</keyword>
<evidence type="ECO:0000256" key="1">
    <source>
        <dbReference type="ARBA" id="ARBA00005375"/>
    </source>
</evidence>
<dbReference type="Pfam" id="PF00328">
    <property type="entry name" value="His_Phos_2"/>
    <property type="match status" value="1"/>
</dbReference>
<dbReference type="InterPro" id="IPR050645">
    <property type="entry name" value="Histidine_acid_phosphatase"/>
</dbReference>
<dbReference type="AlphaFoldDB" id="A0ABD3PSK9"/>
<dbReference type="PANTHER" id="PTHR11567:SF110">
    <property type="entry name" value="2-PHOSPHOXYLOSE PHOSPHATASE 1"/>
    <property type="match status" value="1"/>
</dbReference>
<evidence type="ECO:0000256" key="2">
    <source>
        <dbReference type="ARBA" id="ARBA00022801"/>
    </source>
</evidence>
<feature type="signal peptide" evidence="3">
    <location>
        <begin position="1"/>
        <end position="24"/>
    </location>
</feature>
<dbReference type="InterPro" id="IPR029033">
    <property type="entry name" value="His_PPase_superfam"/>
</dbReference>
<name>A0ABD3PSK9_9STRA</name>
<organism evidence="4 5">
    <name type="scientific">Cyclotella cryptica</name>
    <dbReference type="NCBI Taxonomy" id="29204"/>
    <lineage>
        <taxon>Eukaryota</taxon>
        <taxon>Sar</taxon>
        <taxon>Stramenopiles</taxon>
        <taxon>Ochrophyta</taxon>
        <taxon>Bacillariophyta</taxon>
        <taxon>Coscinodiscophyceae</taxon>
        <taxon>Thalassiosirophycidae</taxon>
        <taxon>Stephanodiscales</taxon>
        <taxon>Stephanodiscaceae</taxon>
        <taxon>Cyclotella</taxon>
    </lineage>
</organism>
<proteinExistence type="inferred from homology"/>
<comment type="caution">
    <text evidence="4">The sequence shown here is derived from an EMBL/GenBank/DDBJ whole genome shotgun (WGS) entry which is preliminary data.</text>
</comment>
<evidence type="ECO:0008006" key="6">
    <source>
        <dbReference type="Google" id="ProtNLM"/>
    </source>
</evidence>
<dbReference type="SUPFAM" id="SSF53254">
    <property type="entry name" value="Phosphoglycerate mutase-like"/>
    <property type="match status" value="1"/>
</dbReference>
<dbReference type="PROSITE" id="PS00616">
    <property type="entry name" value="HIS_ACID_PHOSPHAT_1"/>
    <property type="match status" value="1"/>
</dbReference>
<comment type="similarity">
    <text evidence="1">Belongs to the histidine acid phosphatase family.</text>
</comment>
<dbReference type="GO" id="GO:0016787">
    <property type="term" value="F:hydrolase activity"/>
    <property type="evidence" value="ECO:0007669"/>
    <property type="project" value="UniProtKB-KW"/>
</dbReference>
<evidence type="ECO:0000256" key="3">
    <source>
        <dbReference type="SAM" id="SignalP"/>
    </source>
</evidence>
<keyword evidence="2" id="KW-0378">Hydrolase</keyword>
<evidence type="ECO:0000313" key="4">
    <source>
        <dbReference type="EMBL" id="KAL3790818.1"/>
    </source>
</evidence>
<accession>A0ABD3PSK9</accession>
<evidence type="ECO:0000313" key="5">
    <source>
        <dbReference type="Proteomes" id="UP001516023"/>
    </source>
</evidence>
<dbReference type="Gene3D" id="3.40.50.1240">
    <property type="entry name" value="Phosphoglycerate mutase-like"/>
    <property type="match status" value="1"/>
</dbReference>